<dbReference type="GO" id="GO:0016121">
    <property type="term" value="P:carotene catabolic process"/>
    <property type="evidence" value="ECO:0000318"/>
    <property type="project" value="GO_Central"/>
</dbReference>
<dbReference type="PANTHER" id="PTHR10543">
    <property type="entry name" value="BETA-CAROTENE DIOXYGENASE"/>
    <property type="match status" value="1"/>
</dbReference>
<evidence type="ECO:0000313" key="6">
    <source>
        <dbReference type="EnsemblMetazoa" id="XP_030847543"/>
    </source>
</evidence>
<evidence type="ECO:0000256" key="3">
    <source>
        <dbReference type="ARBA" id="ARBA00023002"/>
    </source>
</evidence>
<evidence type="ECO:0000256" key="5">
    <source>
        <dbReference type="PIRSR" id="PIRSR604294-1"/>
    </source>
</evidence>
<reference evidence="7" key="1">
    <citation type="submission" date="2015-02" db="EMBL/GenBank/DDBJ databases">
        <title>Genome sequencing for Strongylocentrotus purpuratus.</title>
        <authorList>
            <person name="Murali S."/>
            <person name="Liu Y."/>
            <person name="Vee V."/>
            <person name="English A."/>
            <person name="Wang M."/>
            <person name="Skinner E."/>
            <person name="Han Y."/>
            <person name="Muzny D.M."/>
            <person name="Worley K.C."/>
            <person name="Gibbs R.A."/>
        </authorList>
    </citation>
    <scope>NUCLEOTIDE SEQUENCE</scope>
</reference>
<keyword evidence="2 5" id="KW-0479">Metal-binding</keyword>
<dbReference type="GO" id="GO:0042574">
    <property type="term" value="P:retinal metabolic process"/>
    <property type="evidence" value="ECO:0000318"/>
    <property type="project" value="GO_Central"/>
</dbReference>
<comment type="similarity">
    <text evidence="1">Belongs to the carotenoid oxygenase family.</text>
</comment>
<dbReference type="InParanoid" id="A0A7M7P888"/>
<evidence type="ECO:0000256" key="4">
    <source>
        <dbReference type="ARBA" id="ARBA00023004"/>
    </source>
</evidence>
<name>A0A7M7P888_STRPU</name>
<accession>A0A7M7P888</accession>
<comment type="cofactor">
    <cofactor evidence="5">
        <name>Fe(2+)</name>
        <dbReference type="ChEBI" id="CHEBI:29033"/>
    </cofactor>
    <text evidence="5">Binds 1 Fe(2+) ion per subunit.</text>
</comment>
<keyword evidence="3" id="KW-0560">Oxidoreductase</keyword>
<dbReference type="KEGG" id="spu:752114"/>
<dbReference type="Proteomes" id="UP000007110">
    <property type="component" value="Unassembled WGS sequence"/>
</dbReference>
<dbReference type="OrthoDB" id="1069523at2759"/>
<evidence type="ECO:0000256" key="2">
    <source>
        <dbReference type="ARBA" id="ARBA00022723"/>
    </source>
</evidence>
<feature type="binding site" evidence="5">
    <location>
        <position position="327"/>
    </location>
    <ligand>
        <name>Fe cation</name>
        <dbReference type="ChEBI" id="CHEBI:24875"/>
        <note>catalytic</note>
    </ligand>
</feature>
<dbReference type="InterPro" id="IPR004294">
    <property type="entry name" value="Carotenoid_Oase"/>
</dbReference>
<dbReference type="PANTHER" id="PTHR10543:SF24">
    <property type="entry name" value="CAROTENOID ISOMEROOXYGENASE"/>
    <property type="match status" value="1"/>
</dbReference>
<evidence type="ECO:0000313" key="7">
    <source>
        <dbReference type="Proteomes" id="UP000007110"/>
    </source>
</evidence>
<dbReference type="FunCoup" id="A0A7M7P888">
    <property type="interactions" value="66"/>
</dbReference>
<dbReference type="Pfam" id="PF03055">
    <property type="entry name" value="RPE65"/>
    <property type="match status" value="1"/>
</dbReference>
<keyword evidence="4 5" id="KW-0408">Iron</keyword>
<reference evidence="6" key="2">
    <citation type="submission" date="2021-01" db="UniProtKB">
        <authorList>
            <consortium name="EnsemblMetazoa"/>
        </authorList>
    </citation>
    <scope>IDENTIFICATION</scope>
</reference>
<proteinExistence type="inferred from homology"/>
<organism evidence="6 7">
    <name type="scientific">Strongylocentrotus purpuratus</name>
    <name type="common">Purple sea urchin</name>
    <dbReference type="NCBI Taxonomy" id="7668"/>
    <lineage>
        <taxon>Eukaryota</taxon>
        <taxon>Metazoa</taxon>
        <taxon>Echinodermata</taxon>
        <taxon>Eleutherozoa</taxon>
        <taxon>Echinozoa</taxon>
        <taxon>Echinoidea</taxon>
        <taxon>Euechinoidea</taxon>
        <taxon>Echinacea</taxon>
        <taxon>Camarodonta</taxon>
        <taxon>Echinidea</taxon>
        <taxon>Strongylocentrotidae</taxon>
        <taxon>Strongylocentrotus</taxon>
    </lineage>
</organism>
<sequence length="534" mass="59896">MEKGEIKTSTDPAINGGSESEKDLLKKIYQSVKQETPIPIQTEIIGTIPSWLKGNLLRNGPGQFEVGEESVDHLFDGLSFLHRFIIEGGEVKYQGRFLRSDIYEKAMKHQRLVFSGFGTPARHPDPCKTLFQRIFSIFEMEFPDNCNVNWMKLGDEFYALTETPLLKKIDVDKLDVLDTVDIEKLVGVHTATAHPHCGRDGTTYNLGTTFSMRCKYCVIQVPPISKKNAGENAMSGASILSSIPASSYNPTYYHSFGISENYIIFVEQPLHINLFKVMLFSKLLGTRPMTECMEYHPDSKVRFHLIRRDDGTVISTHYTADAFFCFHHCNAYETDDGKDVVVDMCCFEDDDVLKRSTMDNIRKGNLHVEDCVVRRYVLPLGAETKEGGDNLVTMVDSEATATLSPDGSIHCIPEQLCDVSLELPQVNYADFNGRDYQYLYGTGGNMQKIHKVNVKTRRVETWSSPGCFPSEPMFVPAPTKNAEDDGVILSCVTNLADDKQPPFLLVLDARTLTEIARAVIPLPISLFGIHGIFV</sequence>
<dbReference type="OMA" id="YACGFRH"/>
<dbReference type="GO" id="GO:0046872">
    <property type="term" value="F:metal ion binding"/>
    <property type="evidence" value="ECO:0007669"/>
    <property type="project" value="UniProtKB-KW"/>
</dbReference>
<evidence type="ECO:0000256" key="1">
    <source>
        <dbReference type="ARBA" id="ARBA00006787"/>
    </source>
</evidence>
<feature type="binding site" evidence="5">
    <location>
        <position position="194"/>
    </location>
    <ligand>
        <name>Fe cation</name>
        <dbReference type="ChEBI" id="CHEBI:24875"/>
        <note>catalytic</note>
    </ligand>
</feature>
<dbReference type="GO" id="GO:0010436">
    <property type="term" value="F:carotenoid dioxygenase activity"/>
    <property type="evidence" value="ECO:0000318"/>
    <property type="project" value="GO_Central"/>
</dbReference>
<feature type="binding site" evidence="5">
    <location>
        <position position="530"/>
    </location>
    <ligand>
        <name>Fe cation</name>
        <dbReference type="ChEBI" id="CHEBI:24875"/>
        <note>catalytic</note>
    </ligand>
</feature>
<keyword evidence="7" id="KW-1185">Reference proteome</keyword>
<dbReference type="AlphaFoldDB" id="A0A7M7P888"/>
<dbReference type="GO" id="GO:0003834">
    <property type="term" value="F:beta-carotene 15,15'-dioxygenase activity"/>
    <property type="evidence" value="ECO:0000318"/>
    <property type="project" value="GO_Central"/>
</dbReference>
<dbReference type="EnsemblMetazoa" id="XM_030991683">
    <property type="protein sequence ID" value="XP_030847543"/>
    <property type="gene ID" value="LOC752114"/>
</dbReference>
<dbReference type="GeneID" id="752114"/>
<dbReference type="RefSeq" id="XP_030847543.1">
    <property type="nucleotide sequence ID" value="XM_030991683.1"/>
</dbReference>
<feature type="binding site" evidence="5">
    <location>
        <position position="254"/>
    </location>
    <ligand>
        <name>Fe cation</name>
        <dbReference type="ChEBI" id="CHEBI:24875"/>
        <note>catalytic</note>
    </ligand>
</feature>
<protein>
    <submittedName>
        <fullName evidence="6">Uncharacterized protein</fullName>
    </submittedName>
</protein>